<feature type="signal peptide" evidence="1">
    <location>
        <begin position="1"/>
        <end position="26"/>
    </location>
</feature>
<evidence type="ECO:0000313" key="3">
    <source>
        <dbReference type="Proteomes" id="UP000035955"/>
    </source>
</evidence>
<gene>
    <name evidence="2" type="ORF">VQ02_06375</name>
</gene>
<evidence type="ECO:0008006" key="4">
    <source>
        <dbReference type="Google" id="ProtNLM"/>
    </source>
</evidence>
<dbReference type="RefSeq" id="WP_048443324.1">
    <property type="nucleotide sequence ID" value="NZ_LABY01000037.1"/>
</dbReference>
<sequence>MSAHRRKPGSSTLLAASAVGAVFALAALPAASLAQGRPSTLDMTCGQARSFLAARGAAVLGTGGYTYDRFVRDRSFCEPTQVTRNAFVPTRDTPECLVGYRCIEPGRDWFGDDE</sequence>
<organism evidence="2 3">
    <name type="scientific">Methylobacterium variabile</name>
    <dbReference type="NCBI Taxonomy" id="298794"/>
    <lineage>
        <taxon>Bacteria</taxon>
        <taxon>Pseudomonadati</taxon>
        <taxon>Pseudomonadota</taxon>
        <taxon>Alphaproteobacteria</taxon>
        <taxon>Hyphomicrobiales</taxon>
        <taxon>Methylobacteriaceae</taxon>
        <taxon>Methylobacterium</taxon>
    </lineage>
</organism>
<keyword evidence="3" id="KW-1185">Reference proteome</keyword>
<evidence type="ECO:0000256" key="1">
    <source>
        <dbReference type="SAM" id="SignalP"/>
    </source>
</evidence>
<keyword evidence="1" id="KW-0732">Signal</keyword>
<dbReference type="EMBL" id="LABY01000037">
    <property type="protein sequence ID" value="KMO41128.1"/>
    <property type="molecule type" value="Genomic_DNA"/>
</dbReference>
<reference evidence="2 3" key="1">
    <citation type="submission" date="2015-03" db="EMBL/GenBank/DDBJ databases">
        <title>Genome sequencing of Methylobacterium variabile DSM 16961.</title>
        <authorList>
            <person name="Chaudhry V."/>
            <person name="Patil P.B."/>
        </authorList>
    </citation>
    <scope>NUCLEOTIDE SEQUENCE [LARGE SCALE GENOMIC DNA]</scope>
    <source>
        <strain evidence="2 3">DSM 16961</strain>
    </source>
</reference>
<name>A0A0J6T6G0_9HYPH</name>
<dbReference type="PATRIC" id="fig|298794.3.peg.5320"/>
<protein>
    <recommendedName>
        <fullName evidence="4">YARHG domain-containing protein</fullName>
    </recommendedName>
</protein>
<feature type="chain" id="PRO_5005281927" description="YARHG domain-containing protein" evidence="1">
    <location>
        <begin position="27"/>
        <end position="114"/>
    </location>
</feature>
<evidence type="ECO:0000313" key="2">
    <source>
        <dbReference type="EMBL" id="KMO41128.1"/>
    </source>
</evidence>
<proteinExistence type="predicted"/>
<dbReference type="AlphaFoldDB" id="A0A0J6T6G0"/>
<comment type="caution">
    <text evidence="2">The sequence shown here is derived from an EMBL/GenBank/DDBJ whole genome shotgun (WGS) entry which is preliminary data.</text>
</comment>
<dbReference type="OrthoDB" id="7870801at2"/>
<dbReference type="Proteomes" id="UP000035955">
    <property type="component" value="Unassembled WGS sequence"/>
</dbReference>
<accession>A0A0J6T6G0</accession>